<evidence type="ECO:0000313" key="1">
    <source>
        <dbReference type="EMBL" id="SVD93296.1"/>
    </source>
</evidence>
<dbReference type="AlphaFoldDB" id="A0A382ZCP8"/>
<protein>
    <submittedName>
        <fullName evidence="1">Uncharacterized protein</fullName>
    </submittedName>
</protein>
<reference evidence="1" key="1">
    <citation type="submission" date="2018-05" db="EMBL/GenBank/DDBJ databases">
        <authorList>
            <person name="Lanie J.A."/>
            <person name="Ng W.-L."/>
            <person name="Kazmierczak K.M."/>
            <person name="Andrzejewski T.M."/>
            <person name="Davidsen T.M."/>
            <person name="Wayne K.J."/>
            <person name="Tettelin H."/>
            <person name="Glass J.I."/>
            <person name="Rusch D."/>
            <person name="Podicherti R."/>
            <person name="Tsui H.-C.T."/>
            <person name="Winkler M.E."/>
        </authorList>
    </citation>
    <scope>NUCLEOTIDE SEQUENCE</scope>
</reference>
<sequence length="24" mass="2466">MSDSKIPEDGVSGKLKAGVYILTG</sequence>
<organism evidence="1">
    <name type="scientific">marine metagenome</name>
    <dbReference type="NCBI Taxonomy" id="408172"/>
    <lineage>
        <taxon>unclassified sequences</taxon>
        <taxon>metagenomes</taxon>
        <taxon>ecological metagenomes</taxon>
    </lineage>
</organism>
<proteinExistence type="predicted"/>
<dbReference type="EMBL" id="UINC01182854">
    <property type="protein sequence ID" value="SVD93296.1"/>
    <property type="molecule type" value="Genomic_DNA"/>
</dbReference>
<gene>
    <name evidence="1" type="ORF">METZ01_LOCUS446150</name>
</gene>
<name>A0A382ZCP8_9ZZZZ</name>
<accession>A0A382ZCP8</accession>
<feature type="non-terminal residue" evidence="1">
    <location>
        <position position="24"/>
    </location>
</feature>